<evidence type="ECO:0000256" key="4">
    <source>
        <dbReference type="PROSITE-ProRule" id="PRU00169"/>
    </source>
</evidence>
<dbReference type="AlphaFoldDB" id="K6XYG7"/>
<accession>K6XYG7</accession>
<dbReference type="EC" id="2.7.7.65" evidence="2"/>
<dbReference type="STRING" id="1127673.GLIP_4080"/>
<dbReference type="Pfam" id="PF00990">
    <property type="entry name" value="GGDEF"/>
    <property type="match status" value="1"/>
</dbReference>
<protein>
    <recommendedName>
        <fullName evidence="2">diguanylate cyclase</fullName>
        <ecNumber evidence="2">2.7.7.65</ecNumber>
    </recommendedName>
</protein>
<feature type="domain" description="Response regulatory" evidence="5">
    <location>
        <begin position="16"/>
        <end position="131"/>
    </location>
</feature>
<name>K6XYG7_9ALTE</name>
<dbReference type="GO" id="GO:1902201">
    <property type="term" value="P:negative regulation of bacterial-type flagellum-dependent cell motility"/>
    <property type="evidence" value="ECO:0007669"/>
    <property type="project" value="TreeGrafter"/>
</dbReference>
<dbReference type="SMART" id="SM00448">
    <property type="entry name" value="REC"/>
    <property type="match status" value="1"/>
</dbReference>
<comment type="catalytic activity">
    <reaction evidence="3">
        <text>2 GTP = 3',3'-c-di-GMP + 2 diphosphate</text>
        <dbReference type="Rhea" id="RHEA:24898"/>
        <dbReference type="ChEBI" id="CHEBI:33019"/>
        <dbReference type="ChEBI" id="CHEBI:37565"/>
        <dbReference type="ChEBI" id="CHEBI:58805"/>
        <dbReference type="EC" id="2.7.7.65"/>
    </reaction>
</comment>
<sequence>MIGNYYQQKSSLSESLILIVEDEPISAMVIADLLSDLYQTKIVHSGEEALEFCKNNTPDMILLDMLMTGMSGLQTCQTIKTDPNLQHIPIIFITSVKNQDDQNKCWEAGAVDFVNKPVNGITLQNRVKAHLTLKLQSDLLRRMSFVDGLTGLYNRHLLDEILEKTILQSIRSKTPLSLLMIDIDWFKLYNDTYGHLKGDECLKEVGEAIRDVLLRPTDLAFRYGGEEFLCLLPDTEQIGAEHVSQQILEKIAALKIPNEPSSNGLVNVSIGIHSSLITTLIQANEIIQKADSALYAAKQKGRNQYAS</sequence>
<keyword evidence="4" id="KW-0597">Phosphoprotein</keyword>
<dbReference type="InterPro" id="IPR029787">
    <property type="entry name" value="Nucleotide_cyclase"/>
</dbReference>
<evidence type="ECO:0000259" key="5">
    <source>
        <dbReference type="PROSITE" id="PS50110"/>
    </source>
</evidence>
<dbReference type="InterPro" id="IPR011006">
    <property type="entry name" value="CheY-like_superfamily"/>
</dbReference>
<dbReference type="Pfam" id="PF00072">
    <property type="entry name" value="Response_reg"/>
    <property type="match status" value="1"/>
</dbReference>
<dbReference type="InterPro" id="IPR000160">
    <property type="entry name" value="GGDEF_dom"/>
</dbReference>
<evidence type="ECO:0000256" key="3">
    <source>
        <dbReference type="ARBA" id="ARBA00034247"/>
    </source>
</evidence>
<organism evidence="7 8">
    <name type="scientific">Aliiglaciecola lipolytica E3</name>
    <dbReference type="NCBI Taxonomy" id="1127673"/>
    <lineage>
        <taxon>Bacteria</taxon>
        <taxon>Pseudomonadati</taxon>
        <taxon>Pseudomonadota</taxon>
        <taxon>Gammaproteobacteria</taxon>
        <taxon>Alteromonadales</taxon>
        <taxon>Alteromonadaceae</taxon>
        <taxon>Aliiglaciecola</taxon>
    </lineage>
</organism>
<comment type="caution">
    <text evidence="7">The sequence shown here is derived from an EMBL/GenBank/DDBJ whole genome shotgun (WGS) entry which is preliminary data.</text>
</comment>
<dbReference type="RefSeq" id="WP_008846493.1">
    <property type="nucleotide sequence ID" value="NZ_BAEN01000076.1"/>
</dbReference>
<dbReference type="GO" id="GO:0052621">
    <property type="term" value="F:diguanylate cyclase activity"/>
    <property type="evidence" value="ECO:0007669"/>
    <property type="project" value="UniProtKB-EC"/>
</dbReference>
<dbReference type="InterPro" id="IPR001789">
    <property type="entry name" value="Sig_transdc_resp-reg_receiver"/>
</dbReference>
<dbReference type="EMBL" id="BAEN01000076">
    <property type="protein sequence ID" value="GAC16691.1"/>
    <property type="molecule type" value="Genomic_DNA"/>
</dbReference>
<proteinExistence type="predicted"/>
<dbReference type="SUPFAM" id="SSF55073">
    <property type="entry name" value="Nucleotide cyclase"/>
    <property type="match status" value="1"/>
</dbReference>
<reference evidence="7 8" key="1">
    <citation type="journal article" date="2017" name="Antonie Van Leeuwenhoek">
        <title>Rhizobium rhizosphaerae sp. nov., a novel species isolated from rice rhizosphere.</title>
        <authorList>
            <person name="Zhao J.J."/>
            <person name="Zhang J."/>
            <person name="Zhang R.J."/>
            <person name="Zhang C.W."/>
            <person name="Yin H.Q."/>
            <person name="Zhang X.X."/>
        </authorList>
    </citation>
    <scope>NUCLEOTIDE SEQUENCE [LARGE SCALE GENOMIC DNA]</scope>
    <source>
        <strain evidence="7 8">E3</strain>
    </source>
</reference>
<keyword evidence="8" id="KW-1185">Reference proteome</keyword>
<dbReference type="GO" id="GO:0005886">
    <property type="term" value="C:plasma membrane"/>
    <property type="evidence" value="ECO:0007669"/>
    <property type="project" value="TreeGrafter"/>
</dbReference>
<dbReference type="PROSITE" id="PS50110">
    <property type="entry name" value="RESPONSE_REGULATORY"/>
    <property type="match status" value="1"/>
</dbReference>
<dbReference type="eggNOG" id="COG3706">
    <property type="taxonomic scope" value="Bacteria"/>
</dbReference>
<dbReference type="FunFam" id="3.30.70.270:FF:000001">
    <property type="entry name" value="Diguanylate cyclase domain protein"/>
    <property type="match status" value="1"/>
</dbReference>
<comment type="cofactor">
    <cofactor evidence="1">
        <name>Mg(2+)</name>
        <dbReference type="ChEBI" id="CHEBI:18420"/>
    </cofactor>
</comment>
<evidence type="ECO:0000313" key="8">
    <source>
        <dbReference type="Proteomes" id="UP000006334"/>
    </source>
</evidence>
<evidence type="ECO:0000256" key="1">
    <source>
        <dbReference type="ARBA" id="ARBA00001946"/>
    </source>
</evidence>
<evidence type="ECO:0000313" key="7">
    <source>
        <dbReference type="EMBL" id="GAC16691.1"/>
    </source>
</evidence>
<dbReference type="SMART" id="SM00267">
    <property type="entry name" value="GGDEF"/>
    <property type="match status" value="1"/>
</dbReference>
<dbReference type="Gene3D" id="3.30.70.270">
    <property type="match status" value="1"/>
</dbReference>
<dbReference type="Proteomes" id="UP000006334">
    <property type="component" value="Unassembled WGS sequence"/>
</dbReference>
<dbReference type="CDD" id="cd01949">
    <property type="entry name" value="GGDEF"/>
    <property type="match status" value="1"/>
</dbReference>
<dbReference type="InterPro" id="IPR043128">
    <property type="entry name" value="Rev_trsase/Diguanyl_cyclase"/>
</dbReference>
<feature type="domain" description="GGDEF" evidence="6">
    <location>
        <begin position="174"/>
        <end position="307"/>
    </location>
</feature>
<evidence type="ECO:0000259" key="6">
    <source>
        <dbReference type="PROSITE" id="PS50887"/>
    </source>
</evidence>
<dbReference type="PANTHER" id="PTHR45138:SF9">
    <property type="entry name" value="DIGUANYLATE CYCLASE DGCM-RELATED"/>
    <property type="match status" value="1"/>
</dbReference>
<dbReference type="GO" id="GO:0043709">
    <property type="term" value="P:cell adhesion involved in single-species biofilm formation"/>
    <property type="evidence" value="ECO:0007669"/>
    <property type="project" value="TreeGrafter"/>
</dbReference>
<feature type="modified residue" description="4-aspartylphosphate" evidence="4">
    <location>
        <position position="64"/>
    </location>
</feature>
<dbReference type="GO" id="GO:0000160">
    <property type="term" value="P:phosphorelay signal transduction system"/>
    <property type="evidence" value="ECO:0007669"/>
    <property type="project" value="InterPro"/>
</dbReference>
<dbReference type="Gene3D" id="3.40.50.2300">
    <property type="match status" value="1"/>
</dbReference>
<dbReference type="PROSITE" id="PS50887">
    <property type="entry name" value="GGDEF"/>
    <property type="match status" value="1"/>
</dbReference>
<dbReference type="NCBIfam" id="TIGR00254">
    <property type="entry name" value="GGDEF"/>
    <property type="match status" value="1"/>
</dbReference>
<dbReference type="PANTHER" id="PTHR45138">
    <property type="entry name" value="REGULATORY COMPONENTS OF SENSORY TRANSDUCTION SYSTEM"/>
    <property type="match status" value="1"/>
</dbReference>
<dbReference type="InterPro" id="IPR050469">
    <property type="entry name" value="Diguanylate_Cyclase"/>
</dbReference>
<evidence type="ECO:0000256" key="2">
    <source>
        <dbReference type="ARBA" id="ARBA00012528"/>
    </source>
</evidence>
<gene>
    <name evidence="7" type="primary">pleD</name>
    <name evidence="7" type="ORF">GLIP_4080</name>
</gene>
<dbReference type="SUPFAM" id="SSF52172">
    <property type="entry name" value="CheY-like"/>
    <property type="match status" value="1"/>
</dbReference>